<name>A0ACC2K8V2_PERAE</name>
<evidence type="ECO:0000313" key="2">
    <source>
        <dbReference type="Proteomes" id="UP001234297"/>
    </source>
</evidence>
<keyword evidence="2" id="KW-1185">Reference proteome</keyword>
<dbReference type="Proteomes" id="UP001234297">
    <property type="component" value="Chromosome 4"/>
</dbReference>
<proteinExistence type="predicted"/>
<protein>
    <submittedName>
        <fullName evidence="1">Uncharacterized protein</fullName>
    </submittedName>
</protein>
<gene>
    <name evidence="1" type="ORF">MRB53_013649</name>
</gene>
<organism evidence="1 2">
    <name type="scientific">Persea americana</name>
    <name type="common">Avocado</name>
    <dbReference type="NCBI Taxonomy" id="3435"/>
    <lineage>
        <taxon>Eukaryota</taxon>
        <taxon>Viridiplantae</taxon>
        <taxon>Streptophyta</taxon>
        <taxon>Embryophyta</taxon>
        <taxon>Tracheophyta</taxon>
        <taxon>Spermatophyta</taxon>
        <taxon>Magnoliopsida</taxon>
        <taxon>Magnoliidae</taxon>
        <taxon>Laurales</taxon>
        <taxon>Lauraceae</taxon>
        <taxon>Persea</taxon>
    </lineage>
</organism>
<sequence length="960" mass="103958">MAATDKELENQLMEAGNKLLNPPNAVEELLPVLDQVENCLSRVEQSPSQSMLNALGPSMKALVAKELLGHSDTDVKVAVASCVSEITRITAPEAPYTDGLMKEIFQMIVAAFEKLYDMSSTSHLKRVSILETVAKVRSCVVMLDLECDDLILEMFNHFLKAIRDDHPDNIFSSMETIMTLVLEESEDISSDLLHCLLSSVKKENKDILPIARRLGERVIGNCAEKIKPYLMQEVKSLSIALDDYSKIVASTCQESMDDAQENENLNGSGQQSEEESKLSEMTGSESEPPQGADKKEPELACPGEVDPTMDKSPKAVSSNGVVLGGDGNSLDPNSLQKKQDPSDLTRLSEITVAGTEGDTVAGTVGEPDNSDPTKITKPETVQDQATKKTRARKSNSTHSTDNSDHSGMEYKKGVELPSRTRGRSKEADSSVSEGPSIKEATGPSENEKKTEISSPTGSHNETVSAASPDPSQSLPDASRRKRGRPIRKKEVAKADVDMHVSPSGQMETVSSDHIVDEAHQSTNIKLKKDSEGNSDAEVKKRRRSSKQVGVGSANMDEKVRTPDNNSKKESEGLSDSEVKPLRSSGKKVRGGNATEGEVSAKQLKQRRGTPGTEKGVPKEMSRKKTVASTKSATKALTKDESHVEETPKTESKRKRYSMEKATENLNIKDLGEEIVGRKIKVWWPDDKMFYNGTVDSFDPAQKKHKILYEDGDEEILLLKNERWEFISDATDEEKSSELPSPDASEMVPRKKMKASSDLSTKRAKTDSALKRGKGASAEKSKGEDKADDDAPKSRSKSKSEAIKLGGKSKEGTPKTGSKSKDNTSGSKSKDDSPKTTIKSKEETTGKSKDETPKAGSKSVDDSSKMSNKANGASGKGKSGSLKGKEGKGKSASTVAQESDSKSGKKMAQESETKGGKKTPQESETKGGKKTAQETEMKSGKRTAEISEPSSGRKRRGKSQG</sequence>
<dbReference type="EMBL" id="CM056812">
    <property type="protein sequence ID" value="KAJ8617463.1"/>
    <property type="molecule type" value="Genomic_DNA"/>
</dbReference>
<comment type="caution">
    <text evidence="1">The sequence shown here is derived from an EMBL/GenBank/DDBJ whole genome shotgun (WGS) entry which is preliminary data.</text>
</comment>
<evidence type="ECO:0000313" key="1">
    <source>
        <dbReference type="EMBL" id="KAJ8617463.1"/>
    </source>
</evidence>
<accession>A0ACC2K8V2</accession>
<reference evidence="1 2" key="1">
    <citation type="journal article" date="2022" name="Hortic Res">
        <title>A haplotype resolved chromosomal level avocado genome allows analysis of novel avocado genes.</title>
        <authorList>
            <person name="Nath O."/>
            <person name="Fletcher S.J."/>
            <person name="Hayward A."/>
            <person name="Shaw L.M."/>
            <person name="Masouleh A.K."/>
            <person name="Furtado A."/>
            <person name="Henry R.J."/>
            <person name="Mitter N."/>
        </authorList>
    </citation>
    <scope>NUCLEOTIDE SEQUENCE [LARGE SCALE GENOMIC DNA]</scope>
    <source>
        <strain evidence="2">cv. Hass</strain>
    </source>
</reference>